<protein>
    <submittedName>
        <fullName evidence="2">Putative membrane protein</fullName>
    </submittedName>
</protein>
<evidence type="ECO:0000313" key="3">
    <source>
        <dbReference type="Proteomes" id="UP000017127"/>
    </source>
</evidence>
<organism evidence="2 3">
    <name type="scientific">Lyngbya aestuarii BL J</name>
    <dbReference type="NCBI Taxonomy" id="1348334"/>
    <lineage>
        <taxon>Bacteria</taxon>
        <taxon>Bacillati</taxon>
        <taxon>Cyanobacteriota</taxon>
        <taxon>Cyanophyceae</taxon>
        <taxon>Oscillatoriophycideae</taxon>
        <taxon>Oscillatoriales</taxon>
        <taxon>Microcoleaceae</taxon>
        <taxon>Lyngbya</taxon>
    </lineage>
</organism>
<feature type="transmembrane region" description="Helical" evidence="1">
    <location>
        <begin position="16"/>
        <end position="37"/>
    </location>
</feature>
<dbReference type="EMBL" id="AUZM01000092">
    <property type="protein sequence ID" value="ERT04536.1"/>
    <property type="molecule type" value="Genomic_DNA"/>
</dbReference>
<evidence type="ECO:0000313" key="2">
    <source>
        <dbReference type="EMBL" id="ERT04536.1"/>
    </source>
</evidence>
<dbReference type="Proteomes" id="UP000017127">
    <property type="component" value="Unassembled WGS sequence"/>
</dbReference>
<name>U7QCU6_9CYAN</name>
<evidence type="ECO:0000256" key="1">
    <source>
        <dbReference type="SAM" id="Phobius"/>
    </source>
</evidence>
<keyword evidence="1" id="KW-0472">Membrane</keyword>
<proteinExistence type="predicted"/>
<accession>U7QCU6</accession>
<keyword evidence="1" id="KW-0812">Transmembrane</keyword>
<reference evidence="2 3" key="1">
    <citation type="journal article" date="2013" name="Front. Microbiol.">
        <title>Comparative genomic analyses of the cyanobacterium, Lyngbya aestuarii BL J, a powerful hydrogen producer.</title>
        <authorList>
            <person name="Kothari A."/>
            <person name="Vaughn M."/>
            <person name="Garcia-Pichel F."/>
        </authorList>
    </citation>
    <scope>NUCLEOTIDE SEQUENCE [LARGE SCALE GENOMIC DNA]</scope>
    <source>
        <strain evidence="2 3">BL J</strain>
    </source>
</reference>
<comment type="caution">
    <text evidence="2">The sequence shown here is derived from an EMBL/GenBank/DDBJ whole genome shotgun (WGS) entry which is preliminary data.</text>
</comment>
<sequence>MKDSKQKREKKREIDPVTVVAIIIAILFIPLFVAGFFP</sequence>
<dbReference type="AlphaFoldDB" id="U7QCU6"/>
<gene>
    <name evidence="2" type="ORF">M595_5523</name>
</gene>
<keyword evidence="1" id="KW-1133">Transmembrane helix</keyword>
<keyword evidence="3" id="KW-1185">Reference proteome</keyword>